<dbReference type="AlphaFoldDB" id="A0A396HC19"/>
<dbReference type="Gramene" id="rna35217">
    <property type="protein sequence ID" value="RHN50872.1"/>
    <property type="gene ID" value="gene35217"/>
</dbReference>
<accession>A0A396HC19</accession>
<protein>
    <submittedName>
        <fullName evidence="1">Uncharacterized protein</fullName>
    </submittedName>
</protein>
<dbReference type="Proteomes" id="UP000265566">
    <property type="component" value="Chromosome 6"/>
</dbReference>
<reference evidence="2" key="1">
    <citation type="journal article" date="2018" name="Nat. Plants">
        <title>Whole-genome landscape of Medicago truncatula symbiotic genes.</title>
        <authorList>
            <person name="Pecrix Y."/>
            <person name="Staton S.E."/>
            <person name="Sallet E."/>
            <person name="Lelandais-Briere C."/>
            <person name="Moreau S."/>
            <person name="Carrere S."/>
            <person name="Blein T."/>
            <person name="Jardinaud M.F."/>
            <person name="Latrasse D."/>
            <person name="Zouine M."/>
            <person name="Zahm M."/>
            <person name="Kreplak J."/>
            <person name="Mayjonade B."/>
            <person name="Satge C."/>
            <person name="Perez M."/>
            <person name="Cauet S."/>
            <person name="Marande W."/>
            <person name="Chantry-Darmon C."/>
            <person name="Lopez-Roques C."/>
            <person name="Bouchez O."/>
            <person name="Berard A."/>
            <person name="Debelle F."/>
            <person name="Munos S."/>
            <person name="Bendahmane A."/>
            <person name="Berges H."/>
            <person name="Niebel A."/>
            <person name="Buitink J."/>
            <person name="Frugier F."/>
            <person name="Benhamed M."/>
            <person name="Crespi M."/>
            <person name="Gouzy J."/>
            <person name="Gamas P."/>
        </authorList>
    </citation>
    <scope>NUCLEOTIDE SEQUENCE [LARGE SCALE GENOMIC DNA]</scope>
    <source>
        <strain evidence="2">cv. Jemalong A17</strain>
    </source>
</reference>
<evidence type="ECO:0000313" key="1">
    <source>
        <dbReference type="EMBL" id="RHN50872.1"/>
    </source>
</evidence>
<organism evidence="1 2">
    <name type="scientific">Medicago truncatula</name>
    <name type="common">Barrel medic</name>
    <name type="synonym">Medicago tribuloides</name>
    <dbReference type="NCBI Taxonomy" id="3880"/>
    <lineage>
        <taxon>Eukaryota</taxon>
        <taxon>Viridiplantae</taxon>
        <taxon>Streptophyta</taxon>
        <taxon>Embryophyta</taxon>
        <taxon>Tracheophyta</taxon>
        <taxon>Spermatophyta</taxon>
        <taxon>Magnoliopsida</taxon>
        <taxon>eudicotyledons</taxon>
        <taxon>Gunneridae</taxon>
        <taxon>Pentapetalae</taxon>
        <taxon>rosids</taxon>
        <taxon>fabids</taxon>
        <taxon>Fabales</taxon>
        <taxon>Fabaceae</taxon>
        <taxon>Papilionoideae</taxon>
        <taxon>50 kb inversion clade</taxon>
        <taxon>NPAAA clade</taxon>
        <taxon>Hologalegina</taxon>
        <taxon>IRL clade</taxon>
        <taxon>Trifolieae</taxon>
        <taxon>Medicago</taxon>
    </lineage>
</organism>
<dbReference type="EMBL" id="PSQE01000006">
    <property type="protein sequence ID" value="RHN50872.1"/>
    <property type="molecule type" value="Genomic_DNA"/>
</dbReference>
<comment type="caution">
    <text evidence="1">The sequence shown here is derived from an EMBL/GenBank/DDBJ whole genome shotgun (WGS) entry which is preliminary data.</text>
</comment>
<name>A0A396HC19_MEDTR</name>
<evidence type="ECO:0000313" key="2">
    <source>
        <dbReference type="Proteomes" id="UP000265566"/>
    </source>
</evidence>
<sequence>MEGLLERRPLNTKPKEMLSQLKRRLRKAKPRGMLFSRPLRVMFWPILITTNPSSNLPSAC</sequence>
<proteinExistence type="predicted"/>
<gene>
    <name evidence="1" type="ORF">MtrunA17_Chr6g0462271</name>
</gene>